<dbReference type="PANTHER" id="PTHR43022">
    <property type="entry name" value="PROTEIN SMF"/>
    <property type="match status" value="1"/>
</dbReference>
<dbReference type="SUPFAM" id="SSF102405">
    <property type="entry name" value="MCP/YpsA-like"/>
    <property type="match status" value="1"/>
</dbReference>
<feature type="domain" description="Smf/DprA SLOG" evidence="2">
    <location>
        <begin position="79"/>
        <end position="289"/>
    </location>
</feature>
<dbReference type="OrthoDB" id="9785707at2"/>
<evidence type="ECO:0000259" key="2">
    <source>
        <dbReference type="Pfam" id="PF02481"/>
    </source>
</evidence>
<dbReference type="Pfam" id="PF02481">
    <property type="entry name" value="DNA_processg_A"/>
    <property type="match status" value="1"/>
</dbReference>
<proteinExistence type="inferred from homology"/>
<dbReference type="Proteomes" id="UP000018680">
    <property type="component" value="Chromosome"/>
</dbReference>
<keyword evidence="4" id="KW-1185">Reference proteome</keyword>
<dbReference type="KEGG" id="slr:L21SP2_1168"/>
<comment type="similarity">
    <text evidence="1">Belongs to the DprA/Smf family.</text>
</comment>
<dbReference type="InterPro" id="IPR057666">
    <property type="entry name" value="DrpA_SLOG"/>
</dbReference>
<reference evidence="3 4" key="1">
    <citation type="journal article" date="2015" name="Stand. Genomic Sci.">
        <title>Complete genome sequence and description of Salinispira pacifica gen. nov., sp. nov., a novel spirochaete isolated form a hypersaline microbial mat.</title>
        <authorList>
            <person name="Ben Hania W."/>
            <person name="Joseph M."/>
            <person name="Schumann P."/>
            <person name="Bunk B."/>
            <person name="Fiebig A."/>
            <person name="Sproer C."/>
            <person name="Klenk H.P."/>
            <person name="Fardeau M.L."/>
            <person name="Spring S."/>
        </authorList>
    </citation>
    <scope>NUCLEOTIDE SEQUENCE [LARGE SCALE GENOMIC DNA]</scope>
    <source>
        <strain evidence="3 4">L21-RPul-D2</strain>
    </source>
</reference>
<protein>
    <submittedName>
        <fullName evidence="3">Rossmann fold nucleotide-binding protein Smf possibly involved in DNA uptake</fullName>
    </submittedName>
</protein>
<dbReference type="NCBIfam" id="TIGR00732">
    <property type="entry name" value="dprA"/>
    <property type="match status" value="1"/>
</dbReference>
<evidence type="ECO:0000313" key="3">
    <source>
        <dbReference type="EMBL" id="AHC14571.1"/>
    </source>
</evidence>
<dbReference type="GO" id="GO:0009294">
    <property type="term" value="P:DNA-mediated transformation"/>
    <property type="evidence" value="ECO:0007669"/>
    <property type="project" value="InterPro"/>
</dbReference>
<dbReference type="PATRIC" id="fig|1307761.3.peg.1163"/>
<accession>V5WHD6</accession>
<gene>
    <name evidence="3" type="ORF">L21SP2_1168</name>
</gene>
<dbReference type="STRING" id="1307761.L21SP2_1168"/>
<evidence type="ECO:0000256" key="1">
    <source>
        <dbReference type="ARBA" id="ARBA00006525"/>
    </source>
</evidence>
<evidence type="ECO:0000313" key="4">
    <source>
        <dbReference type="Proteomes" id="UP000018680"/>
    </source>
</evidence>
<dbReference type="eggNOG" id="COG0758">
    <property type="taxonomic scope" value="Bacteria"/>
</dbReference>
<organism evidence="3 4">
    <name type="scientific">Salinispira pacifica</name>
    <dbReference type="NCBI Taxonomy" id="1307761"/>
    <lineage>
        <taxon>Bacteria</taxon>
        <taxon>Pseudomonadati</taxon>
        <taxon>Spirochaetota</taxon>
        <taxon>Spirochaetia</taxon>
        <taxon>Spirochaetales</taxon>
        <taxon>Spirochaetaceae</taxon>
        <taxon>Salinispira</taxon>
    </lineage>
</organism>
<name>V5WHD6_9SPIO</name>
<dbReference type="EMBL" id="CP006939">
    <property type="protein sequence ID" value="AHC14571.1"/>
    <property type="molecule type" value="Genomic_DNA"/>
</dbReference>
<dbReference type="InterPro" id="IPR003488">
    <property type="entry name" value="DprA"/>
</dbReference>
<sequence>MVHPMDLAIHRISFLSTGEKLILQGLNLGREEFCSLTRYRLYEIGLSAPRRGKNFHPRELYNYTQLDLQWLERPGCHAIGIWEPAYPWLLKQIYNPPFLLFIRSRKAPVPGWSGDTSIAMVGTRTPSVAGYEGAHRLAGELARRGISIVSGLARGIDTACHNAVLSTPGITHGVLGHGPDMLYPASNRGLAARILASGGALVSEYPPGTEPRPYRFPERNRIISGLTHSVIVLEAPEGSGALITVDYALEQGRDVCVLGGVDTRRNGGGLQLLGQGACRVYSAEDVLNHVFPLVGL</sequence>
<dbReference type="HOGENOM" id="CLU_029601_3_1_12"/>
<dbReference type="AlphaFoldDB" id="V5WHD6"/>
<dbReference type="PANTHER" id="PTHR43022:SF1">
    <property type="entry name" value="PROTEIN SMF"/>
    <property type="match status" value="1"/>
</dbReference>
<dbReference type="Gene3D" id="3.40.50.450">
    <property type="match status" value="1"/>
</dbReference>